<dbReference type="HAMAP" id="MF_00036_B">
    <property type="entry name" value="Ala_tRNA_synth_B"/>
    <property type="match status" value="1"/>
</dbReference>
<dbReference type="GO" id="GO:0005739">
    <property type="term" value="C:mitochondrion"/>
    <property type="evidence" value="ECO:0007669"/>
    <property type="project" value="UniProtKB-SubCell"/>
</dbReference>
<evidence type="ECO:0000256" key="5">
    <source>
        <dbReference type="ARBA" id="ARBA00022723"/>
    </source>
</evidence>
<dbReference type="SUPFAM" id="SSF55681">
    <property type="entry name" value="Class II aaRS and biotin synthetases"/>
    <property type="match status" value="1"/>
</dbReference>
<feature type="binding site" evidence="15">
    <location>
        <position position="639"/>
    </location>
    <ligand>
        <name>Zn(2+)</name>
        <dbReference type="ChEBI" id="CHEBI:29105"/>
    </ligand>
</feature>
<dbReference type="SUPFAM" id="SSF50447">
    <property type="entry name" value="Translation proteins"/>
    <property type="match status" value="1"/>
</dbReference>
<dbReference type="EC" id="6.1.1.7" evidence="15"/>
<evidence type="ECO:0000256" key="4">
    <source>
        <dbReference type="ARBA" id="ARBA00022598"/>
    </source>
</evidence>
<keyword evidence="8 15" id="KW-0067">ATP-binding</keyword>
<dbReference type="InterPro" id="IPR045864">
    <property type="entry name" value="aa-tRNA-synth_II/BPL/LPL"/>
</dbReference>
<dbReference type="Gene3D" id="3.10.310.40">
    <property type="match status" value="1"/>
</dbReference>
<dbReference type="InterPro" id="IPR018165">
    <property type="entry name" value="Ala-tRNA-synth_IIc_core"/>
</dbReference>
<dbReference type="Pfam" id="PF07973">
    <property type="entry name" value="tRNA_SAD"/>
    <property type="match status" value="1"/>
</dbReference>
<keyword evidence="2 15" id="KW-0963">Cytoplasm</keyword>
<evidence type="ECO:0000256" key="13">
    <source>
        <dbReference type="ARBA" id="ARBA00048300"/>
    </source>
</evidence>
<dbReference type="Pfam" id="PF01411">
    <property type="entry name" value="tRNA-synt_2c"/>
    <property type="match status" value="1"/>
</dbReference>
<feature type="domain" description="Alanyl-transfer RNA synthetases family profile" evidence="16">
    <location>
        <begin position="48"/>
        <end position="801"/>
    </location>
</feature>
<dbReference type="PANTHER" id="PTHR11777">
    <property type="entry name" value="ALANYL-TRNA SYNTHETASE"/>
    <property type="match status" value="1"/>
</dbReference>
<sequence length="995" mass="111666">MNQSRSVSPLFSNNHFRTIVRTTTTTSTTNSIQFNKTSKMTVGDKQKWTAKNVRDTFLNFFKEQNHTFVPSSPVVPFDDPTLLFANAGMNQYKPIFLGTVDPSSEFSTLKRAHNSQKCIRAGGKHNDLEDVGRDSYHHTFFEMLGNWSFGDYFKKEAISYAWTLLTQVYGIPSENLYVTYFEGDSKQGLEPDLEALQLWKDVGVPDDHIIPGNVKDNFWEMGDQGPCGPCSEIHYDRIGGRNASSLVNQDDPDVLEIWNLVFMQFNREKDGSLKPLPAKHIDTGMGFERLVSVLQDVRSNYDTDVFIPLFKRIQEITGVREYTGKFGDEDKDGIDTAYRVLADHVRTLTFALADGGIPNNEGRGYVLRRILRRGARYARKYLNYPIGNFFSTLSPTLIEQVKDIFPEVAKDPAFLFEILDEEEASFAKTLDRGERLFEKYAAACETSGSKILDGKQVWRLYDTYGFPVDLTELMAEEKGLKIDGPGFEKAKQESYEASKRGGKKGDETLIKLNVHELNELNEENVAKTDDSAKYGFDNIEATILKLYDGTKFVDEINEPGKKYGIILDKTSFYAEQGGQEYDTGKIVIDDVAEFNVENVQLYNGYVFHTGSLEEGKLSVGDKVISAYDELRRFPIKNNHTGTHVLNFALRKVLDGEVDQKGSLVAPEKLRFDFSHKKAVSLEELRKIEEICNEQIKSNLTVYYKDVPLEEAKTISSVRAVFGETYPDPVRVVSVGKPIEDILADPTSEEWYNYSIEFCGGTHVAKTSDIKFFIILEESGIAKGIRRIVAVTGTEAFEAQRISSEFETELIAAEKLPFSPAKEKRLKELGVKLGQLSISVITKHELREKFNKIEKVVKDEVKARAKKEIKQTVDEVKNYFEANKDATYFVKAINIPTNAKAITEAVNYLKSSAKDKTIYLLTGNDPEGKIAHGCYISNEAIEKGVDGAALAKKVSSIIGGKAGGKGNVFQGMGDKQTEAENAVAEISAVFKEKLTI</sequence>
<dbReference type="FunFam" id="2.40.30.130:FF:000004">
    <property type="entry name" value="Alanine--tRNA ligase"/>
    <property type="match status" value="1"/>
</dbReference>
<dbReference type="InterPro" id="IPR018164">
    <property type="entry name" value="Ala-tRNA-synth_IIc_N"/>
</dbReference>
<dbReference type="NCBIfam" id="TIGR00344">
    <property type="entry name" value="alaS"/>
    <property type="match status" value="1"/>
</dbReference>
<dbReference type="GO" id="GO:0000049">
    <property type="term" value="F:tRNA binding"/>
    <property type="evidence" value="ECO:0007669"/>
    <property type="project" value="UniProtKB-KW"/>
</dbReference>
<comment type="caution">
    <text evidence="17">The sequence shown here is derived from an EMBL/GenBank/DDBJ whole genome shotgun (WGS) entry which is preliminary data.</text>
</comment>
<dbReference type="InterPro" id="IPR018163">
    <property type="entry name" value="Thr/Ala-tRNA-synth_IIc_edit"/>
</dbReference>
<keyword evidence="5 15" id="KW-0479">Metal-binding</keyword>
<dbReference type="GO" id="GO:0005524">
    <property type="term" value="F:ATP binding"/>
    <property type="evidence" value="ECO:0007669"/>
    <property type="project" value="UniProtKB-UniRule"/>
</dbReference>
<dbReference type="InterPro" id="IPR009000">
    <property type="entry name" value="Transl_B-barrel_sf"/>
</dbReference>
<evidence type="ECO:0000256" key="1">
    <source>
        <dbReference type="ARBA" id="ARBA00008429"/>
    </source>
</evidence>
<feature type="binding site" evidence="15">
    <location>
        <position position="643"/>
    </location>
    <ligand>
        <name>Zn(2+)</name>
        <dbReference type="ChEBI" id="CHEBI:29105"/>
    </ligand>
</feature>
<protein>
    <recommendedName>
        <fullName evidence="15">Alanine--tRNA ligase</fullName>
        <ecNumber evidence="15">6.1.1.7</ecNumber>
    </recommendedName>
    <alternativeName>
        <fullName evidence="15">Alanyl-tRNA synthetase</fullName>
        <shortName evidence="15">AlaRS</shortName>
    </alternativeName>
</protein>
<dbReference type="InterPro" id="IPR003156">
    <property type="entry name" value="DHHA1_dom"/>
</dbReference>
<dbReference type="PROSITE" id="PS50860">
    <property type="entry name" value="AA_TRNA_LIGASE_II_ALA"/>
    <property type="match status" value="1"/>
</dbReference>
<evidence type="ECO:0000256" key="12">
    <source>
        <dbReference type="ARBA" id="ARBA00023146"/>
    </source>
</evidence>
<keyword evidence="18" id="KW-1185">Reference proteome</keyword>
<keyword evidence="3 15" id="KW-0820">tRNA-binding</keyword>
<dbReference type="Gene3D" id="3.30.930.10">
    <property type="entry name" value="Bira Bifunctional Protein, Domain 2"/>
    <property type="match status" value="1"/>
</dbReference>
<dbReference type="InterPro" id="IPR023033">
    <property type="entry name" value="Ala_tRNA_ligase_euk/bac"/>
</dbReference>
<evidence type="ECO:0000256" key="7">
    <source>
        <dbReference type="ARBA" id="ARBA00022833"/>
    </source>
</evidence>
<reference evidence="18" key="1">
    <citation type="submission" date="2023-07" db="EMBL/GenBank/DDBJ databases">
        <title>A draft genome of Kazachstania heterogenica Y-27499.</title>
        <authorList>
            <person name="Donic C."/>
            <person name="Kralova J.S."/>
            <person name="Fidel L."/>
            <person name="Ben-Dor S."/>
            <person name="Jung S."/>
        </authorList>
    </citation>
    <scope>NUCLEOTIDE SEQUENCE [LARGE SCALE GENOMIC DNA]</scope>
    <source>
        <strain evidence="18">Y27499</strain>
    </source>
</reference>
<comment type="cofactor">
    <cofactor evidence="15">
        <name>Zn(2+)</name>
        <dbReference type="ChEBI" id="CHEBI:29105"/>
    </cofactor>
    <text evidence="15">Binds 1 zinc ion per subunit.</text>
</comment>
<dbReference type="GO" id="GO:0004813">
    <property type="term" value="F:alanine-tRNA ligase activity"/>
    <property type="evidence" value="ECO:0007669"/>
    <property type="project" value="UniProtKB-UniRule"/>
</dbReference>
<accession>A0AAN7WQT4</accession>
<gene>
    <name evidence="15" type="primary">ALA1</name>
    <name evidence="17" type="ORF">RI543_000508</name>
</gene>
<evidence type="ECO:0000313" key="18">
    <source>
        <dbReference type="Proteomes" id="UP001306508"/>
    </source>
</evidence>
<dbReference type="InterPro" id="IPR059090">
    <property type="entry name" value="ALA1_helical"/>
</dbReference>
<dbReference type="Gene3D" id="2.40.30.130">
    <property type="match status" value="1"/>
</dbReference>
<dbReference type="PRINTS" id="PR00980">
    <property type="entry name" value="TRNASYNTHALA"/>
</dbReference>
<feature type="binding site" evidence="15">
    <location>
        <position position="762"/>
    </location>
    <ligand>
        <name>Zn(2+)</name>
        <dbReference type="ChEBI" id="CHEBI:29105"/>
    </ligand>
</feature>
<evidence type="ECO:0000256" key="8">
    <source>
        <dbReference type="ARBA" id="ARBA00022840"/>
    </source>
</evidence>
<evidence type="ECO:0000259" key="16">
    <source>
        <dbReference type="PROSITE" id="PS50860"/>
    </source>
</evidence>
<dbReference type="Gene3D" id="3.30.980.10">
    <property type="entry name" value="Threonyl-trna Synthetase, Chain A, domain 2"/>
    <property type="match status" value="1"/>
</dbReference>
<keyword evidence="12 15" id="KW-0030">Aminoacyl-tRNA synthetase</keyword>
<dbReference type="FunFam" id="3.10.310.40:FF:000003">
    <property type="entry name" value="Alanine--tRNA ligase"/>
    <property type="match status" value="1"/>
</dbReference>
<evidence type="ECO:0000256" key="15">
    <source>
        <dbReference type="HAMAP-Rule" id="MF_03133"/>
    </source>
</evidence>
<dbReference type="FunFam" id="3.30.930.10:FF:000011">
    <property type="entry name" value="Alanine--tRNA ligase, cytoplasmic"/>
    <property type="match status" value="1"/>
</dbReference>
<comment type="subunit">
    <text evidence="15">Monomer.</text>
</comment>
<dbReference type="FunFam" id="3.30.980.10:FF:000004">
    <property type="entry name" value="Alanine--tRNA ligase, cytoplasmic"/>
    <property type="match status" value="1"/>
</dbReference>
<keyword evidence="7 15" id="KW-0862">Zinc</keyword>
<dbReference type="EMBL" id="JAWIZZ010000022">
    <property type="protein sequence ID" value="KAK5782022.1"/>
    <property type="molecule type" value="Genomic_DNA"/>
</dbReference>
<comment type="subcellular location">
    <subcellularLocation>
        <location evidence="15">Mitochondrion</location>
    </subcellularLocation>
    <subcellularLocation>
        <location evidence="15">Cytoplasm</location>
    </subcellularLocation>
</comment>
<comment type="similarity">
    <text evidence="1">Belongs to the class-II aminoacyl-tRNA synthetase family. Alax-L subfamily.</text>
</comment>
<comment type="domain">
    <text evidence="15">Consists of three domains; the N-terminal catalytic domain, the editing domain and the C-terminal C-Ala domain. The editing domain removes incorrectly charged amino acids, while the C-Ala domain, along with tRNA(Ala), serves as a bridge to cooperatively bring together the editing and aminoacylation centers thus stimulating deacylation of misacylated tRNAs.</text>
</comment>
<evidence type="ECO:0000313" key="17">
    <source>
        <dbReference type="EMBL" id="KAK5782022.1"/>
    </source>
</evidence>
<evidence type="ECO:0000256" key="9">
    <source>
        <dbReference type="ARBA" id="ARBA00022884"/>
    </source>
</evidence>
<keyword evidence="6 15" id="KW-0547">Nucleotide-binding</keyword>
<name>A0AAN7WQT4_9SACH</name>
<dbReference type="CDD" id="cd00673">
    <property type="entry name" value="AlaRS_core"/>
    <property type="match status" value="1"/>
</dbReference>
<dbReference type="Pfam" id="PF26023">
    <property type="entry name" value="ALA1"/>
    <property type="match status" value="1"/>
</dbReference>
<evidence type="ECO:0000256" key="11">
    <source>
        <dbReference type="ARBA" id="ARBA00023128"/>
    </source>
</evidence>
<evidence type="ECO:0000256" key="14">
    <source>
        <dbReference type="ARBA" id="ARBA00055137"/>
    </source>
</evidence>
<dbReference type="SMART" id="SM00863">
    <property type="entry name" value="tRNA_SAD"/>
    <property type="match status" value="1"/>
</dbReference>
<dbReference type="InterPro" id="IPR050058">
    <property type="entry name" value="Ala-tRNA_ligase"/>
</dbReference>
<dbReference type="GO" id="GO:0008270">
    <property type="term" value="F:zinc ion binding"/>
    <property type="evidence" value="ECO:0007669"/>
    <property type="project" value="UniProtKB-UniRule"/>
</dbReference>
<dbReference type="InterPro" id="IPR002318">
    <property type="entry name" value="Ala-tRNA-lgiase_IIc"/>
</dbReference>
<keyword evidence="9 15" id="KW-0694">RNA-binding</keyword>
<evidence type="ECO:0000256" key="3">
    <source>
        <dbReference type="ARBA" id="ARBA00022555"/>
    </source>
</evidence>
<dbReference type="InterPro" id="IPR012947">
    <property type="entry name" value="tRNA_SAD"/>
</dbReference>
<dbReference type="AlphaFoldDB" id="A0AAN7WQT4"/>
<dbReference type="GO" id="GO:0002161">
    <property type="term" value="F:aminoacyl-tRNA deacylase activity"/>
    <property type="evidence" value="ECO:0007669"/>
    <property type="project" value="TreeGrafter"/>
</dbReference>
<evidence type="ECO:0000256" key="10">
    <source>
        <dbReference type="ARBA" id="ARBA00022917"/>
    </source>
</evidence>
<dbReference type="Pfam" id="PF02272">
    <property type="entry name" value="DHHA1"/>
    <property type="match status" value="1"/>
</dbReference>
<keyword evidence="11 15" id="KW-0496">Mitochondrion</keyword>
<dbReference type="InterPro" id="IPR018162">
    <property type="entry name" value="Ala-tRNA-ligase_IIc_anticod-bd"/>
</dbReference>
<dbReference type="GO" id="GO:0070143">
    <property type="term" value="P:mitochondrial alanyl-tRNA aminoacylation"/>
    <property type="evidence" value="ECO:0007669"/>
    <property type="project" value="UniProtKB-UniRule"/>
</dbReference>
<evidence type="ECO:0000256" key="6">
    <source>
        <dbReference type="ARBA" id="ARBA00022741"/>
    </source>
</evidence>
<evidence type="ECO:0000256" key="2">
    <source>
        <dbReference type="ARBA" id="ARBA00022490"/>
    </source>
</evidence>
<dbReference type="SUPFAM" id="SSF55186">
    <property type="entry name" value="ThrRS/AlaRS common domain"/>
    <property type="match status" value="1"/>
</dbReference>
<dbReference type="Proteomes" id="UP001306508">
    <property type="component" value="Unassembled WGS sequence"/>
</dbReference>
<proteinExistence type="inferred from homology"/>
<dbReference type="PANTHER" id="PTHR11777:SF9">
    <property type="entry name" value="ALANINE--TRNA LIGASE, CYTOPLASMIC"/>
    <property type="match status" value="1"/>
</dbReference>
<keyword evidence="10 15" id="KW-0648">Protein biosynthesis</keyword>
<feature type="binding site" evidence="15">
    <location>
        <position position="758"/>
    </location>
    <ligand>
        <name>Zn(2+)</name>
        <dbReference type="ChEBI" id="CHEBI:29105"/>
    </ligand>
</feature>
<comment type="function">
    <text evidence="14 15">Catalyzes the attachment of alanine to tRNA(Ala) in a two-step reaction: alanine is first activated by ATP to form Ala-AMP and then transferred to the acceptor end of tRNA(Ala). Also edits incorrectly charged tRNA(Ala) via its editing domain.</text>
</comment>
<comment type="catalytic activity">
    <reaction evidence="13 15">
        <text>tRNA(Ala) + L-alanine + ATP = L-alanyl-tRNA(Ala) + AMP + diphosphate</text>
        <dbReference type="Rhea" id="RHEA:12540"/>
        <dbReference type="Rhea" id="RHEA-COMP:9657"/>
        <dbReference type="Rhea" id="RHEA-COMP:9923"/>
        <dbReference type="ChEBI" id="CHEBI:30616"/>
        <dbReference type="ChEBI" id="CHEBI:33019"/>
        <dbReference type="ChEBI" id="CHEBI:57972"/>
        <dbReference type="ChEBI" id="CHEBI:78442"/>
        <dbReference type="ChEBI" id="CHEBI:78497"/>
        <dbReference type="ChEBI" id="CHEBI:456215"/>
        <dbReference type="EC" id="6.1.1.7"/>
    </reaction>
</comment>
<dbReference type="SUPFAM" id="SSF101353">
    <property type="entry name" value="Putative anticodon-binding domain of alanyl-tRNA synthetase (AlaRS)"/>
    <property type="match status" value="1"/>
</dbReference>
<organism evidence="17 18">
    <name type="scientific">Arxiozyma heterogenica</name>
    <dbReference type="NCBI Taxonomy" id="278026"/>
    <lineage>
        <taxon>Eukaryota</taxon>
        <taxon>Fungi</taxon>
        <taxon>Dikarya</taxon>
        <taxon>Ascomycota</taxon>
        <taxon>Saccharomycotina</taxon>
        <taxon>Saccharomycetes</taxon>
        <taxon>Saccharomycetales</taxon>
        <taxon>Saccharomycetaceae</taxon>
        <taxon>Arxiozyma</taxon>
    </lineage>
</organism>
<keyword evidence="4 15" id="KW-0436">Ligase</keyword>